<feature type="domain" description="Zn(2)-C6 fungal-type" evidence="3">
    <location>
        <begin position="10"/>
        <end position="38"/>
    </location>
</feature>
<dbReference type="EMBL" id="MU856862">
    <property type="protein sequence ID" value="KAK4156746.1"/>
    <property type="molecule type" value="Genomic_DNA"/>
</dbReference>
<gene>
    <name evidence="4" type="ORF">C8A00DRAFT_40867</name>
</gene>
<dbReference type="InterPro" id="IPR053175">
    <property type="entry name" value="DHMBA_Reg_Transcription_Factor"/>
</dbReference>
<dbReference type="GO" id="GO:0008270">
    <property type="term" value="F:zinc ion binding"/>
    <property type="evidence" value="ECO:0007669"/>
    <property type="project" value="InterPro"/>
</dbReference>
<sequence>MVYCGKASQGCQNCRTRRIKCDKVRPQCTQCVRVRKQCPGYRDQLSLMFRDESTKVMQKAHAQWGVAELSELGDSAASSPTSTPPSSTRGRSLVPETATPRPTTLATRARKSPEGKRLVREICATPIDKAIQFYVEHYVIGLPDEPRVGQELQGTRWVHSPETRDIMAAVGLAALSNLTGDKEMDILAKHHYGLALQNMASTVRNIAGVDIDLVLRAVVMMAMYEVTRGRNEPLSPARTHVMGCAAILSSALPLRHAPADGPRGLLQLCFSMVASKQGSYQYSSPEPNVLIPTHPEPPSEGALPDTFFDWISISDKMVTEPDRPSAELIKIIARFTQLSALVRTQPLVDGQPKTADVIGQALEINDDLEAWERRQDGAWAVVEKQHAGDFFPAEAVFEGCYHVYDNTYIARVWNHYRWARSMVSQLLLESVDRFPASSSGSLPVSPAQQRRRLALSIRRLARDTLVSIPTHYRHPNLAPAHWDCFDKTKRGAGIGIAGIPTLLFEIKVAGCAPGVPDHYRTWALRILETAYQDTGMFQAKALAVLLGKMVENESSRSSSPLSVGEGR</sequence>
<evidence type="ECO:0000256" key="1">
    <source>
        <dbReference type="ARBA" id="ARBA00023242"/>
    </source>
</evidence>
<dbReference type="SUPFAM" id="SSF57701">
    <property type="entry name" value="Zn2/Cys6 DNA-binding domain"/>
    <property type="match status" value="1"/>
</dbReference>
<proteinExistence type="predicted"/>
<dbReference type="Gene3D" id="4.10.240.10">
    <property type="entry name" value="Zn(2)-C6 fungal-type DNA-binding domain"/>
    <property type="match status" value="1"/>
</dbReference>
<name>A0AAN6VTS7_9PEZI</name>
<keyword evidence="5" id="KW-1185">Reference proteome</keyword>
<reference evidence="4" key="1">
    <citation type="journal article" date="2023" name="Mol. Phylogenet. Evol.">
        <title>Genome-scale phylogeny and comparative genomics of the fungal order Sordariales.</title>
        <authorList>
            <person name="Hensen N."/>
            <person name="Bonometti L."/>
            <person name="Westerberg I."/>
            <person name="Brannstrom I.O."/>
            <person name="Guillou S."/>
            <person name="Cros-Aarteil S."/>
            <person name="Calhoun S."/>
            <person name="Haridas S."/>
            <person name="Kuo A."/>
            <person name="Mondo S."/>
            <person name="Pangilinan J."/>
            <person name="Riley R."/>
            <person name="LaButti K."/>
            <person name="Andreopoulos B."/>
            <person name="Lipzen A."/>
            <person name="Chen C."/>
            <person name="Yan M."/>
            <person name="Daum C."/>
            <person name="Ng V."/>
            <person name="Clum A."/>
            <person name="Steindorff A."/>
            <person name="Ohm R.A."/>
            <person name="Martin F."/>
            <person name="Silar P."/>
            <person name="Natvig D.O."/>
            <person name="Lalanne C."/>
            <person name="Gautier V."/>
            <person name="Ament-Velasquez S.L."/>
            <person name="Kruys A."/>
            <person name="Hutchinson M.I."/>
            <person name="Powell A.J."/>
            <person name="Barry K."/>
            <person name="Miller A.N."/>
            <person name="Grigoriev I.V."/>
            <person name="Debuchy R."/>
            <person name="Gladieux P."/>
            <person name="Hiltunen Thoren M."/>
            <person name="Johannesson H."/>
        </authorList>
    </citation>
    <scope>NUCLEOTIDE SEQUENCE</scope>
    <source>
        <strain evidence="4">CBS 538.74</strain>
    </source>
</reference>
<protein>
    <submittedName>
        <fullName evidence="4">White-opaque regulator 1</fullName>
    </submittedName>
</protein>
<dbReference type="PANTHER" id="PTHR38791:SF5">
    <property type="entry name" value="TRANSCRIPTION FACTOR DBAG-RELATED"/>
    <property type="match status" value="1"/>
</dbReference>
<dbReference type="AlphaFoldDB" id="A0AAN6VTS7"/>
<evidence type="ECO:0000256" key="2">
    <source>
        <dbReference type="SAM" id="MobiDB-lite"/>
    </source>
</evidence>
<dbReference type="Proteomes" id="UP001302745">
    <property type="component" value="Unassembled WGS sequence"/>
</dbReference>
<comment type="caution">
    <text evidence="4">The sequence shown here is derived from an EMBL/GenBank/DDBJ whole genome shotgun (WGS) entry which is preliminary data.</text>
</comment>
<dbReference type="CDD" id="cd00067">
    <property type="entry name" value="GAL4"/>
    <property type="match status" value="1"/>
</dbReference>
<evidence type="ECO:0000313" key="5">
    <source>
        <dbReference type="Proteomes" id="UP001302745"/>
    </source>
</evidence>
<evidence type="ECO:0000259" key="3">
    <source>
        <dbReference type="PROSITE" id="PS50048"/>
    </source>
</evidence>
<dbReference type="SMART" id="SM00066">
    <property type="entry name" value="GAL4"/>
    <property type="match status" value="1"/>
</dbReference>
<keyword evidence="1" id="KW-0539">Nucleus</keyword>
<feature type="compositionally biased region" description="Low complexity" evidence="2">
    <location>
        <begin position="95"/>
        <end position="107"/>
    </location>
</feature>
<dbReference type="InterPro" id="IPR001138">
    <property type="entry name" value="Zn2Cys6_DnaBD"/>
</dbReference>
<dbReference type="PROSITE" id="PS50048">
    <property type="entry name" value="ZN2_CY6_FUNGAL_2"/>
    <property type="match status" value="1"/>
</dbReference>
<dbReference type="Pfam" id="PF00172">
    <property type="entry name" value="Zn_clus"/>
    <property type="match status" value="1"/>
</dbReference>
<dbReference type="GO" id="GO:0000981">
    <property type="term" value="F:DNA-binding transcription factor activity, RNA polymerase II-specific"/>
    <property type="evidence" value="ECO:0007669"/>
    <property type="project" value="InterPro"/>
</dbReference>
<organism evidence="4 5">
    <name type="scientific">Chaetomidium leptoderma</name>
    <dbReference type="NCBI Taxonomy" id="669021"/>
    <lineage>
        <taxon>Eukaryota</taxon>
        <taxon>Fungi</taxon>
        <taxon>Dikarya</taxon>
        <taxon>Ascomycota</taxon>
        <taxon>Pezizomycotina</taxon>
        <taxon>Sordariomycetes</taxon>
        <taxon>Sordariomycetidae</taxon>
        <taxon>Sordariales</taxon>
        <taxon>Chaetomiaceae</taxon>
        <taxon>Chaetomidium</taxon>
    </lineage>
</organism>
<dbReference type="PANTHER" id="PTHR38791">
    <property type="entry name" value="ZN(II)2CYS6 TRANSCRIPTION FACTOR (EUROFUNG)-RELATED-RELATED"/>
    <property type="match status" value="1"/>
</dbReference>
<dbReference type="InterPro" id="IPR036864">
    <property type="entry name" value="Zn2-C6_fun-type_DNA-bd_sf"/>
</dbReference>
<accession>A0AAN6VTS7</accession>
<feature type="region of interest" description="Disordered" evidence="2">
    <location>
        <begin position="72"/>
        <end position="113"/>
    </location>
</feature>
<feature type="compositionally biased region" description="Low complexity" evidence="2">
    <location>
        <begin position="75"/>
        <end position="88"/>
    </location>
</feature>
<reference evidence="4" key="2">
    <citation type="submission" date="2023-05" db="EMBL/GenBank/DDBJ databases">
        <authorList>
            <consortium name="Lawrence Berkeley National Laboratory"/>
            <person name="Steindorff A."/>
            <person name="Hensen N."/>
            <person name="Bonometti L."/>
            <person name="Westerberg I."/>
            <person name="Brannstrom I.O."/>
            <person name="Guillou S."/>
            <person name="Cros-Aarteil S."/>
            <person name="Calhoun S."/>
            <person name="Haridas S."/>
            <person name="Kuo A."/>
            <person name="Mondo S."/>
            <person name="Pangilinan J."/>
            <person name="Riley R."/>
            <person name="Labutti K."/>
            <person name="Andreopoulos B."/>
            <person name="Lipzen A."/>
            <person name="Chen C."/>
            <person name="Yanf M."/>
            <person name="Daum C."/>
            <person name="Ng V."/>
            <person name="Clum A."/>
            <person name="Ohm R."/>
            <person name="Martin F."/>
            <person name="Silar P."/>
            <person name="Natvig D."/>
            <person name="Lalanne C."/>
            <person name="Gautier V."/>
            <person name="Ament-Velasquez S.L."/>
            <person name="Kruys A."/>
            <person name="Hutchinson M.I."/>
            <person name="Powell A.J."/>
            <person name="Barry K."/>
            <person name="Miller A.N."/>
            <person name="Grigoriev I.V."/>
            <person name="Debuchy R."/>
            <person name="Gladieux P."/>
            <person name="Thoren M.H."/>
            <person name="Johannesson H."/>
        </authorList>
    </citation>
    <scope>NUCLEOTIDE SEQUENCE</scope>
    <source>
        <strain evidence="4">CBS 538.74</strain>
    </source>
</reference>
<dbReference type="PROSITE" id="PS00463">
    <property type="entry name" value="ZN2_CY6_FUNGAL_1"/>
    <property type="match status" value="1"/>
</dbReference>
<evidence type="ECO:0000313" key="4">
    <source>
        <dbReference type="EMBL" id="KAK4156746.1"/>
    </source>
</evidence>